<evidence type="ECO:0000313" key="2">
    <source>
        <dbReference type="Proteomes" id="UP000218160"/>
    </source>
</evidence>
<proteinExistence type="predicted"/>
<dbReference type="RefSeq" id="WP_161492935.1">
    <property type="nucleotide sequence ID" value="NZ_CP020660.1"/>
</dbReference>
<dbReference type="Proteomes" id="UP000218160">
    <property type="component" value="Chromosome 1"/>
</dbReference>
<dbReference type="AlphaFoldDB" id="A0A291B8L5"/>
<evidence type="ECO:0008006" key="3">
    <source>
        <dbReference type="Google" id="ProtNLM"/>
    </source>
</evidence>
<dbReference type="KEGG" id="elux:BTN50_0836"/>
<gene>
    <name evidence="1" type="ORF">BTN50_0836</name>
</gene>
<name>A0A291B8L5_9GAMM</name>
<accession>A0A291B8L5</accession>
<sequence length="48" mass="5395">MLDINLYGIIAIELSVPDVTVDEVLPHLRKQPTSRINEISDNGAYNTR</sequence>
<dbReference type="EMBL" id="CP020660">
    <property type="protein sequence ID" value="ATF09344.1"/>
    <property type="molecule type" value="Genomic_DNA"/>
</dbReference>
<evidence type="ECO:0000313" key="1">
    <source>
        <dbReference type="EMBL" id="ATF09344.1"/>
    </source>
</evidence>
<protein>
    <recommendedName>
        <fullName evidence="3">Mobile element protein</fullName>
    </recommendedName>
</protein>
<keyword evidence="2" id="KW-1185">Reference proteome</keyword>
<reference evidence="2" key="1">
    <citation type="submission" date="2017-04" db="EMBL/GenBank/DDBJ databases">
        <title>Genome evolution of the luminous symbionts of deep sea anglerfish.</title>
        <authorList>
            <person name="Hendry T.A."/>
        </authorList>
    </citation>
    <scope>NUCLEOTIDE SEQUENCE [LARGE SCALE GENOMIC DNA]</scope>
</reference>
<organism evidence="1 2">
    <name type="scientific">Candidatus Enterovibrio altilux</name>
    <dbReference type="NCBI Taxonomy" id="1927128"/>
    <lineage>
        <taxon>Bacteria</taxon>
        <taxon>Pseudomonadati</taxon>
        <taxon>Pseudomonadota</taxon>
        <taxon>Gammaproteobacteria</taxon>
        <taxon>Vibrionales</taxon>
        <taxon>Vibrionaceae</taxon>
        <taxon>Enterovibrio</taxon>
    </lineage>
</organism>